<name>A0A9P6QTF2_9FUNG</name>
<sequence>MSKKLVSFDGGKENVTTTFDENTTARSDIPVGADGTHSAVRHRLYRAFSLVDTIQALDHIGYPGVLHAASDAHYVIGDKDLPYISDDQAKLSDWTTQDNKKMMDEIRHFMTLYGTLGDLIDVTRIERVSKVFFEGKQALSNLDPWADRFDQCW</sequence>
<dbReference type="SUPFAM" id="SSF51905">
    <property type="entry name" value="FAD/NAD(P)-binding domain"/>
    <property type="match status" value="1"/>
</dbReference>
<protein>
    <recommendedName>
        <fullName evidence="3">FAD-binding domain-containing protein</fullName>
    </recommendedName>
</protein>
<gene>
    <name evidence="1" type="ORF">BGZ97_003339</name>
</gene>
<evidence type="ECO:0000313" key="2">
    <source>
        <dbReference type="Proteomes" id="UP000823405"/>
    </source>
</evidence>
<proteinExistence type="predicted"/>
<dbReference type="OrthoDB" id="655030at2759"/>
<dbReference type="Proteomes" id="UP000823405">
    <property type="component" value="Unassembled WGS sequence"/>
</dbReference>
<evidence type="ECO:0000313" key="1">
    <source>
        <dbReference type="EMBL" id="KAG0300209.1"/>
    </source>
</evidence>
<organism evidence="1 2">
    <name type="scientific">Linnemannia gamsii</name>
    <dbReference type="NCBI Taxonomy" id="64522"/>
    <lineage>
        <taxon>Eukaryota</taxon>
        <taxon>Fungi</taxon>
        <taxon>Fungi incertae sedis</taxon>
        <taxon>Mucoromycota</taxon>
        <taxon>Mortierellomycotina</taxon>
        <taxon>Mortierellomycetes</taxon>
        <taxon>Mortierellales</taxon>
        <taxon>Mortierellaceae</taxon>
        <taxon>Linnemannia</taxon>
    </lineage>
</organism>
<reference evidence="1" key="1">
    <citation type="journal article" date="2020" name="Fungal Divers.">
        <title>Resolving the Mortierellaceae phylogeny through synthesis of multi-gene phylogenetics and phylogenomics.</title>
        <authorList>
            <person name="Vandepol N."/>
            <person name="Liber J."/>
            <person name="Desiro A."/>
            <person name="Na H."/>
            <person name="Kennedy M."/>
            <person name="Barry K."/>
            <person name="Grigoriev I.V."/>
            <person name="Miller A.N."/>
            <person name="O'Donnell K."/>
            <person name="Stajich J.E."/>
            <person name="Bonito G."/>
        </authorList>
    </citation>
    <scope>NUCLEOTIDE SEQUENCE</scope>
    <source>
        <strain evidence="1">NVP60</strain>
    </source>
</reference>
<evidence type="ECO:0008006" key="3">
    <source>
        <dbReference type="Google" id="ProtNLM"/>
    </source>
</evidence>
<comment type="caution">
    <text evidence="1">The sequence shown here is derived from an EMBL/GenBank/DDBJ whole genome shotgun (WGS) entry which is preliminary data.</text>
</comment>
<dbReference type="EMBL" id="JAAAIN010001788">
    <property type="protein sequence ID" value="KAG0300209.1"/>
    <property type="molecule type" value="Genomic_DNA"/>
</dbReference>
<dbReference type="AlphaFoldDB" id="A0A9P6QTF2"/>
<keyword evidence="2" id="KW-1185">Reference proteome</keyword>
<dbReference type="Gene3D" id="3.50.50.60">
    <property type="entry name" value="FAD/NAD(P)-binding domain"/>
    <property type="match status" value="1"/>
</dbReference>
<accession>A0A9P6QTF2</accession>
<dbReference type="InterPro" id="IPR036188">
    <property type="entry name" value="FAD/NAD-bd_sf"/>
</dbReference>